<name>A0ABQ4SML1_9HYPH</name>
<dbReference type="Gene3D" id="3.40.50.1390">
    <property type="entry name" value="Resolvase, N-terminal catalytic domain"/>
    <property type="match status" value="1"/>
</dbReference>
<evidence type="ECO:0000313" key="6">
    <source>
        <dbReference type="EMBL" id="GJE02994.1"/>
    </source>
</evidence>
<feature type="active site" description="O-(5'-phospho-DNA)-serine intermediate" evidence="4">
    <location>
        <position position="9"/>
    </location>
</feature>
<evidence type="ECO:0000313" key="7">
    <source>
        <dbReference type="Proteomes" id="UP001055153"/>
    </source>
</evidence>
<keyword evidence="2" id="KW-0238">DNA-binding</keyword>
<evidence type="ECO:0000256" key="1">
    <source>
        <dbReference type="ARBA" id="ARBA00022908"/>
    </source>
</evidence>
<feature type="domain" description="Resolvase/invertase-type recombinase catalytic" evidence="5">
    <location>
        <begin position="1"/>
        <end position="134"/>
    </location>
</feature>
<dbReference type="InterPro" id="IPR006119">
    <property type="entry name" value="Resolv_N"/>
</dbReference>
<reference evidence="6" key="1">
    <citation type="journal article" date="2021" name="Front. Microbiol.">
        <title>Comprehensive Comparative Genomics and Phenotyping of Methylobacterium Species.</title>
        <authorList>
            <person name="Alessa O."/>
            <person name="Ogura Y."/>
            <person name="Fujitani Y."/>
            <person name="Takami H."/>
            <person name="Hayashi T."/>
            <person name="Sahin N."/>
            <person name="Tani A."/>
        </authorList>
    </citation>
    <scope>NUCLEOTIDE SEQUENCE</scope>
    <source>
        <strain evidence="6">DSM 17168</strain>
    </source>
</reference>
<sequence length="299" mass="32847">MLIGYARVSTDKQDLTGQLASLRQAGCTRIFEERLSGASRARPELTKALAAVGRGDVLVVARLDRLARSLSHLLAVIEDLTGRGAGFRSLADTIDTTSPHGMLTLQILGAVAEFERQLIRERTMVGIEVARAKGKKPGNPQLRAGNPDAKRKIARAREQAYFDKLNATASTWLPIVRQMRPHQRWEDVVRVLNARAADGERWTVERLRRAVDRFIADGLAEPELLGKATPRSADDRLMTLVAGMTRANPDMTLAGIGAQLEAMYERTPSGGRRWAPGSVKSLLDRARKRGLLPVSSDRA</sequence>
<organism evidence="6 7">
    <name type="scientific">Methylobacterium isbiliense</name>
    <dbReference type="NCBI Taxonomy" id="315478"/>
    <lineage>
        <taxon>Bacteria</taxon>
        <taxon>Pseudomonadati</taxon>
        <taxon>Pseudomonadota</taxon>
        <taxon>Alphaproteobacteria</taxon>
        <taxon>Hyphomicrobiales</taxon>
        <taxon>Methylobacteriaceae</taxon>
        <taxon>Methylobacterium</taxon>
    </lineage>
</organism>
<dbReference type="PROSITE" id="PS00398">
    <property type="entry name" value="RECOMBINASES_2"/>
    <property type="match status" value="1"/>
</dbReference>
<evidence type="ECO:0000256" key="4">
    <source>
        <dbReference type="PROSITE-ProRule" id="PRU10137"/>
    </source>
</evidence>
<dbReference type="InterPro" id="IPR050639">
    <property type="entry name" value="SSR_resolvase"/>
</dbReference>
<comment type="caution">
    <text evidence="6">The sequence shown here is derived from an EMBL/GenBank/DDBJ whole genome shotgun (WGS) entry which is preliminary data.</text>
</comment>
<proteinExistence type="predicted"/>
<dbReference type="CDD" id="cd03768">
    <property type="entry name" value="SR_ResInv"/>
    <property type="match status" value="1"/>
</dbReference>
<dbReference type="SMART" id="SM00857">
    <property type="entry name" value="Resolvase"/>
    <property type="match status" value="1"/>
</dbReference>
<protein>
    <recommendedName>
        <fullName evidence="5">Resolvase/invertase-type recombinase catalytic domain-containing protein</fullName>
    </recommendedName>
</protein>
<reference evidence="6" key="2">
    <citation type="submission" date="2021-08" db="EMBL/GenBank/DDBJ databases">
        <authorList>
            <person name="Tani A."/>
            <person name="Ola A."/>
            <person name="Ogura Y."/>
            <person name="Katsura K."/>
            <person name="Hayashi T."/>
        </authorList>
    </citation>
    <scope>NUCLEOTIDE SEQUENCE</scope>
    <source>
        <strain evidence="6">DSM 17168</strain>
    </source>
</reference>
<keyword evidence="1" id="KW-0229">DNA integration</keyword>
<gene>
    <name evidence="6" type="ORF">GMJLKIPL_4945</name>
</gene>
<dbReference type="PROSITE" id="PS00397">
    <property type="entry name" value="RECOMBINASES_1"/>
    <property type="match status" value="1"/>
</dbReference>
<dbReference type="SUPFAM" id="SSF53041">
    <property type="entry name" value="Resolvase-like"/>
    <property type="match status" value="1"/>
</dbReference>
<dbReference type="PROSITE" id="PS51736">
    <property type="entry name" value="RECOMBINASES_3"/>
    <property type="match status" value="1"/>
</dbReference>
<keyword evidence="7" id="KW-1185">Reference proteome</keyword>
<evidence type="ECO:0000259" key="5">
    <source>
        <dbReference type="PROSITE" id="PS51736"/>
    </source>
</evidence>
<accession>A0ABQ4SML1</accession>
<dbReference type="InterPro" id="IPR006118">
    <property type="entry name" value="Recombinase_CS"/>
</dbReference>
<evidence type="ECO:0000256" key="3">
    <source>
        <dbReference type="ARBA" id="ARBA00023172"/>
    </source>
</evidence>
<dbReference type="PANTHER" id="PTHR30461">
    <property type="entry name" value="DNA-INVERTASE FROM LAMBDOID PROPHAGE"/>
    <property type="match status" value="1"/>
</dbReference>
<dbReference type="Proteomes" id="UP001055153">
    <property type="component" value="Unassembled WGS sequence"/>
</dbReference>
<dbReference type="PANTHER" id="PTHR30461:SF2">
    <property type="entry name" value="SERINE RECOMBINASE PINE-RELATED"/>
    <property type="match status" value="1"/>
</dbReference>
<dbReference type="InterPro" id="IPR036162">
    <property type="entry name" value="Resolvase-like_N_sf"/>
</dbReference>
<evidence type="ECO:0000256" key="2">
    <source>
        <dbReference type="ARBA" id="ARBA00023125"/>
    </source>
</evidence>
<dbReference type="RefSeq" id="WP_238240330.1">
    <property type="nucleotide sequence ID" value="NZ_BPQQ01000066.1"/>
</dbReference>
<keyword evidence="3" id="KW-0233">DNA recombination</keyword>
<dbReference type="Pfam" id="PF00239">
    <property type="entry name" value="Resolvase"/>
    <property type="match status" value="1"/>
</dbReference>
<dbReference type="EMBL" id="BPQQ01000066">
    <property type="protein sequence ID" value="GJE02994.1"/>
    <property type="molecule type" value="Genomic_DNA"/>
</dbReference>